<dbReference type="InterPro" id="IPR005829">
    <property type="entry name" value="Sugar_transporter_CS"/>
</dbReference>
<keyword evidence="3" id="KW-1003">Cell membrane</keyword>
<keyword evidence="5 8" id="KW-1133">Transmembrane helix</keyword>
<dbReference type="PROSITE" id="PS00217">
    <property type="entry name" value="SUGAR_TRANSPORT_2"/>
    <property type="match status" value="1"/>
</dbReference>
<feature type="transmembrane region" description="Helical" evidence="8">
    <location>
        <begin position="448"/>
        <end position="472"/>
    </location>
</feature>
<dbReference type="Proteomes" id="UP000186922">
    <property type="component" value="Unassembled WGS sequence"/>
</dbReference>
<evidence type="ECO:0000256" key="4">
    <source>
        <dbReference type="ARBA" id="ARBA00022692"/>
    </source>
</evidence>
<evidence type="ECO:0000313" key="11">
    <source>
        <dbReference type="Proteomes" id="UP000186922"/>
    </source>
</evidence>
<keyword evidence="11" id="KW-1185">Reference proteome</keyword>
<keyword evidence="4 8" id="KW-0812">Transmembrane</keyword>
<accession>A0A1D1UT50</accession>
<protein>
    <recommendedName>
        <fullName evidence="9">Major facilitator superfamily (MFS) profile domain-containing protein</fullName>
    </recommendedName>
</protein>
<comment type="similarity">
    <text evidence="7">Belongs to the major facilitator superfamily. Sugar transporter (TC 2.A.1.1) family.</text>
</comment>
<dbReference type="OrthoDB" id="4540492at2759"/>
<comment type="caution">
    <text evidence="10">The sequence shown here is derived from an EMBL/GenBank/DDBJ whole genome shotgun (WGS) entry which is preliminary data.</text>
</comment>
<dbReference type="PROSITE" id="PS00216">
    <property type="entry name" value="SUGAR_TRANSPORT_1"/>
    <property type="match status" value="1"/>
</dbReference>
<dbReference type="STRING" id="947166.A0A1D1UT50"/>
<gene>
    <name evidence="10" type="primary">RvY_03240-1</name>
    <name evidence="10" type="synonym">RvY_03240.1</name>
    <name evidence="10" type="ORF">RvY_03240</name>
</gene>
<feature type="domain" description="Major facilitator superfamily (MFS) profile" evidence="9">
    <location>
        <begin position="21"/>
        <end position="502"/>
    </location>
</feature>
<dbReference type="SUPFAM" id="SSF103473">
    <property type="entry name" value="MFS general substrate transporter"/>
    <property type="match status" value="1"/>
</dbReference>
<evidence type="ECO:0000256" key="8">
    <source>
        <dbReference type="SAM" id="Phobius"/>
    </source>
</evidence>
<dbReference type="Pfam" id="PF00083">
    <property type="entry name" value="Sugar_tr"/>
    <property type="match status" value="1"/>
</dbReference>
<dbReference type="PANTHER" id="PTHR23503:SF8">
    <property type="entry name" value="FACILITATED GLUCOSE TRANSPORTER PROTEIN 1"/>
    <property type="match status" value="1"/>
</dbReference>
<dbReference type="GO" id="GO:0005886">
    <property type="term" value="C:plasma membrane"/>
    <property type="evidence" value="ECO:0007669"/>
    <property type="project" value="UniProtKB-SubCell"/>
</dbReference>
<evidence type="ECO:0000256" key="7">
    <source>
        <dbReference type="RuleBase" id="RU003346"/>
    </source>
</evidence>
<comment type="subcellular location">
    <subcellularLocation>
        <location evidence="1">Cell membrane</location>
        <topology evidence="1">Multi-pass membrane protein</topology>
    </subcellularLocation>
</comment>
<feature type="transmembrane region" description="Helical" evidence="8">
    <location>
        <begin position="478"/>
        <end position="498"/>
    </location>
</feature>
<sequence>MGVSSAAQAGGGVTKTLAFSIFTAAFGSSFLFGYHIGVMNAPQTIIGLWIRQVKCKRNNGVVSQEEGESDDVWCSKLDAAGETNMFKNVELNTLWTLIVAMLSTGALIGALSTNFFATKFGRRTTLWYNSLTGILAAAILGFAYLANSFEMLIVGRLIAGFNAGISSGLPPMYFSEISPASLRGALGTVHQLSIVIAIWFSQIFGLPYILGNEWGWPILLGFSAVPAVYQLVALAFCPESPTYLYVEKREEIAARSALIRLRGTSNVEAELEEIRQEYEKTKNDPAISIADLFRDSFLRQVTLIAGGLMLCQQLSGIDAVMFYSTAIFKSAGLQEGNQAVYATIATGGVNVLMTVASLFLVEKAGRKVLLLIGYSGMLVFMTLLTIFMLQTKATEPPVEEARPIGGMNPFAIGSTICLIGYIVFFATGPGSIPWFLVSELFTTAPRAAATSVAVGVNRFCSLLIAITFPYLNNAINEYTFIIFVTILTLIIMFTKFFVIETKGKTTEQVQHELRYGSKHRAIQGDDVKYPSRPPLGVDQAEARL</sequence>
<dbReference type="PANTHER" id="PTHR23503">
    <property type="entry name" value="SOLUTE CARRIER FAMILY 2"/>
    <property type="match status" value="1"/>
</dbReference>
<evidence type="ECO:0000256" key="5">
    <source>
        <dbReference type="ARBA" id="ARBA00022989"/>
    </source>
</evidence>
<feature type="transmembrane region" description="Helical" evidence="8">
    <location>
        <begin position="126"/>
        <end position="146"/>
    </location>
</feature>
<reference evidence="10 11" key="1">
    <citation type="journal article" date="2016" name="Nat. Commun.">
        <title>Extremotolerant tardigrade genome and improved radiotolerance of human cultured cells by tardigrade-unique protein.</title>
        <authorList>
            <person name="Hashimoto T."/>
            <person name="Horikawa D.D."/>
            <person name="Saito Y."/>
            <person name="Kuwahara H."/>
            <person name="Kozuka-Hata H."/>
            <person name="Shin-I T."/>
            <person name="Minakuchi Y."/>
            <person name="Ohishi K."/>
            <person name="Motoyama A."/>
            <person name="Aizu T."/>
            <person name="Enomoto A."/>
            <person name="Kondo K."/>
            <person name="Tanaka S."/>
            <person name="Hara Y."/>
            <person name="Koshikawa S."/>
            <person name="Sagara H."/>
            <person name="Miura T."/>
            <person name="Yokobori S."/>
            <person name="Miyagawa K."/>
            <person name="Suzuki Y."/>
            <person name="Kubo T."/>
            <person name="Oyama M."/>
            <person name="Kohara Y."/>
            <person name="Fujiyama A."/>
            <person name="Arakawa K."/>
            <person name="Katayama T."/>
            <person name="Toyoda A."/>
            <person name="Kunieda T."/>
        </authorList>
    </citation>
    <scope>NUCLEOTIDE SEQUENCE [LARGE SCALE GENOMIC DNA]</scope>
    <source>
        <strain evidence="10 11">YOKOZUNA-1</strain>
    </source>
</reference>
<feature type="transmembrane region" description="Helical" evidence="8">
    <location>
        <begin position="410"/>
        <end position="436"/>
    </location>
</feature>
<keyword evidence="2 7" id="KW-0813">Transport</keyword>
<dbReference type="PROSITE" id="PS50850">
    <property type="entry name" value="MFS"/>
    <property type="match status" value="1"/>
</dbReference>
<evidence type="ECO:0000256" key="6">
    <source>
        <dbReference type="ARBA" id="ARBA00023136"/>
    </source>
</evidence>
<feature type="transmembrane region" description="Helical" evidence="8">
    <location>
        <begin position="303"/>
        <end position="328"/>
    </location>
</feature>
<feature type="transmembrane region" description="Helical" evidence="8">
    <location>
        <begin position="368"/>
        <end position="390"/>
    </location>
</feature>
<evidence type="ECO:0000313" key="10">
    <source>
        <dbReference type="EMBL" id="GAU90882.1"/>
    </source>
</evidence>
<dbReference type="AlphaFoldDB" id="A0A1D1UT50"/>
<dbReference type="FunFam" id="1.20.1250.20:FF:001511">
    <property type="entry name" value="Solute carrier family 2, facilitated glucose transporter member 5"/>
    <property type="match status" value="1"/>
</dbReference>
<feature type="transmembrane region" description="Helical" evidence="8">
    <location>
        <begin position="340"/>
        <end position="361"/>
    </location>
</feature>
<organism evidence="10 11">
    <name type="scientific">Ramazzottius varieornatus</name>
    <name type="common">Water bear</name>
    <name type="synonym">Tardigrade</name>
    <dbReference type="NCBI Taxonomy" id="947166"/>
    <lineage>
        <taxon>Eukaryota</taxon>
        <taxon>Metazoa</taxon>
        <taxon>Ecdysozoa</taxon>
        <taxon>Tardigrada</taxon>
        <taxon>Eutardigrada</taxon>
        <taxon>Parachela</taxon>
        <taxon>Hypsibioidea</taxon>
        <taxon>Ramazzottiidae</taxon>
        <taxon>Ramazzottius</taxon>
    </lineage>
</organism>
<dbReference type="InterPro" id="IPR045263">
    <property type="entry name" value="GLUT"/>
</dbReference>
<dbReference type="PRINTS" id="PR00171">
    <property type="entry name" value="SUGRTRNSPORT"/>
</dbReference>
<feature type="transmembrane region" description="Helical" evidence="8">
    <location>
        <begin position="152"/>
        <end position="174"/>
    </location>
</feature>
<dbReference type="InterPro" id="IPR036259">
    <property type="entry name" value="MFS_trans_sf"/>
</dbReference>
<feature type="transmembrane region" description="Helical" evidence="8">
    <location>
        <begin position="12"/>
        <end position="34"/>
    </location>
</feature>
<proteinExistence type="inferred from homology"/>
<dbReference type="EMBL" id="BDGG01000001">
    <property type="protein sequence ID" value="GAU90882.1"/>
    <property type="molecule type" value="Genomic_DNA"/>
</dbReference>
<dbReference type="GO" id="GO:0005353">
    <property type="term" value="F:fructose transmembrane transporter activity"/>
    <property type="evidence" value="ECO:0007669"/>
    <property type="project" value="UniProtKB-ARBA"/>
</dbReference>
<dbReference type="Gene3D" id="1.20.1250.20">
    <property type="entry name" value="MFS general substrate transporter like domains"/>
    <property type="match status" value="1"/>
</dbReference>
<evidence type="ECO:0000256" key="2">
    <source>
        <dbReference type="ARBA" id="ARBA00022448"/>
    </source>
</evidence>
<dbReference type="InterPro" id="IPR020846">
    <property type="entry name" value="MFS_dom"/>
</dbReference>
<feature type="transmembrane region" description="Helical" evidence="8">
    <location>
        <begin position="186"/>
        <end position="210"/>
    </location>
</feature>
<keyword evidence="6 8" id="KW-0472">Membrane</keyword>
<evidence type="ECO:0000259" key="9">
    <source>
        <dbReference type="PROSITE" id="PS50850"/>
    </source>
</evidence>
<name>A0A1D1UT50_RAMVA</name>
<dbReference type="GO" id="GO:1990539">
    <property type="term" value="P:fructose import across plasma membrane"/>
    <property type="evidence" value="ECO:0007669"/>
    <property type="project" value="UniProtKB-ARBA"/>
</dbReference>
<evidence type="ECO:0000256" key="1">
    <source>
        <dbReference type="ARBA" id="ARBA00004651"/>
    </source>
</evidence>
<feature type="transmembrane region" description="Helical" evidence="8">
    <location>
        <begin position="216"/>
        <end position="237"/>
    </location>
</feature>
<dbReference type="InterPro" id="IPR003663">
    <property type="entry name" value="Sugar/inositol_transpt"/>
</dbReference>
<feature type="transmembrane region" description="Helical" evidence="8">
    <location>
        <begin position="94"/>
        <end position="117"/>
    </location>
</feature>
<dbReference type="InterPro" id="IPR005828">
    <property type="entry name" value="MFS_sugar_transport-like"/>
</dbReference>
<dbReference type="NCBIfam" id="TIGR00879">
    <property type="entry name" value="SP"/>
    <property type="match status" value="1"/>
</dbReference>
<evidence type="ECO:0000256" key="3">
    <source>
        <dbReference type="ARBA" id="ARBA00022475"/>
    </source>
</evidence>